<dbReference type="SUPFAM" id="SSF52540">
    <property type="entry name" value="P-loop containing nucleoside triphosphate hydrolases"/>
    <property type="match status" value="1"/>
</dbReference>
<accession>A0A1G7H7S7</accession>
<reference evidence="1 2" key="1">
    <citation type="submission" date="2016-10" db="EMBL/GenBank/DDBJ databases">
        <authorList>
            <person name="de Groot N.N."/>
        </authorList>
    </citation>
    <scope>NUCLEOTIDE SEQUENCE [LARGE SCALE GENOMIC DNA]</scope>
    <source>
        <strain evidence="1 2">DSM 22220</strain>
    </source>
</reference>
<proteinExistence type="predicted"/>
<dbReference type="InterPro" id="IPR038724">
    <property type="entry name" value="RepA"/>
</dbReference>
<keyword evidence="2" id="KW-1185">Reference proteome</keyword>
<dbReference type="OrthoDB" id="1496333at2"/>
<dbReference type="CDD" id="cd01125">
    <property type="entry name" value="RepA_RSF1010_like"/>
    <property type="match status" value="1"/>
</dbReference>
<name>A0A1G7H7S7_9RHOB</name>
<dbReference type="RefSeq" id="WP_090525668.1">
    <property type="nucleotide sequence ID" value="NZ_FNAH01000018.1"/>
</dbReference>
<evidence type="ECO:0000313" key="2">
    <source>
        <dbReference type="Proteomes" id="UP000199344"/>
    </source>
</evidence>
<evidence type="ECO:0000313" key="1">
    <source>
        <dbReference type="EMBL" id="SDE96497.1"/>
    </source>
</evidence>
<dbReference type="AlphaFoldDB" id="A0A1G7H7S7"/>
<dbReference type="EMBL" id="FNAH01000018">
    <property type="protein sequence ID" value="SDE96497.1"/>
    <property type="molecule type" value="Genomic_DNA"/>
</dbReference>
<gene>
    <name evidence="1" type="ORF">SAMN05421538_11815</name>
</gene>
<dbReference type="InterPro" id="IPR027417">
    <property type="entry name" value="P-loop_NTPase"/>
</dbReference>
<sequence>MTVINMGDMRRSRASEIENRLVSLGAIEAVLTSNYMVKGWLDRNCLSMLYGPSNAGKTFVALDIAMHIAAGQPWRELRVNGGPVLYIAAEGGAGIRNRLAAIKRDKPDMSTAPFTLLPVGLDLHGQGDALAVCEIMPDADPALVVIDTLARSMGTGDENTAKDAAMFVRNCDLIREATGAHVMVIHHTGKDEDRGARGSSALRAAVDNEIQVTADGEILSRKQRDQEPPEPLHFKLRSVVLGVDEDGDPVTSAVVDEAEPPKKEAKPLKGRDEVALQALQDALRDHGEKRTGNLYPTNRKVVHLHQWRDACAKHGLASTSDEDPKKKADAERKAFTRAKDRLMDLDAVRIFGDYVWRVQDD</sequence>
<dbReference type="Pfam" id="PF13481">
    <property type="entry name" value="AAA_25"/>
    <property type="match status" value="1"/>
</dbReference>
<dbReference type="Proteomes" id="UP000199344">
    <property type="component" value="Unassembled WGS sequence"/>
</dbReference>
<dbReference type="STRING" id="591205.SAMN05421538_11815"/>
<protein>
    <submittedName>
        <fullName evidence="1">AAA domain-containing protein</fullName>
    </submittedName>
</protein>
<dbReference type="Gene3D" id="3.40.50.300">
    <property type="entry name" value="P-loop containing nucleotide triphosphate hydrolases"/>
    <property type="match status" value="1"/>
</dbReference>
<organism evidence="1 2">
    <name type="scientific">Paracoccus isoporae</name>
    <dbReference type="NCBI Taxonomy" id="591205"/>
    <lineage>
        <taxon>Bacteria</taxon>
        <taxon>Pseudomonadati</taxon>
        <taxon>Pseudomonadota</taxon>
        <taxon>Alphaproteobacteria</taxon>
        <taxon>Rhodobacterales</taxon>
        <taxon>Paracoccaceae</taxon>
        <taxon>Paracoccus</taxon>
    </lineage>
</organism>